<dbReference type="InterPro" id="IPR027417">
    <property type="entry name" value="P-loop_NTPase"/>
</dbReference>
<dbReference type="InterPro" id="IPR038718">
    <property type="entry name" value="SNF2-like_sf"/>
</dbReference>
<dbReference type="EMBL" id="JANPWZ010002946">
    <property type="protein sequence ID" value="KAJ3555066.1"/>
    <property type="molecule type" value="Genomic_DNA"/>
</dbReference>
<dbReference type="InterPro" id="IPR002464">
    <property type="entry name" value="DNA/RNA_helicase_DEAH_CS"/>
</dbReference>
<dbReference type="AlphaFoldDB" id="A0A9W8N4Q2"/>
<dbReference type="VEuPathDB" id="FungiDB:F4678DRAFT_455696"/>
<dbReference type="Gene3D" id="3.40.50.10810">
    <property type="entry name" value="Tandem AAA-ATPase domain"/>
    <property type="match status" value="1"/>
</dbReference>
<dbReference type="PROSITE" id="PS00690">
    <property type="entry name" value="DEAH_ATP_HELICASE"/>
    <property type="match status" value="1"/>
</dbReference>
<dbReference type="SUPFAM" id="SSF52540">
    <property type="entry name" value="P-loop containing nucleoside triphosphate hydrolases"/>
    <property type="match status" value="1"/>
</dbReference>
<dbReference type="GO" id="GO:0016787">
    <property type="term" value="F:hydrolase activity"/>
    <property type="evidence" value="ECO:0007669"/>
    <property type="project" value="UniProtKB-KW"/>
</dbReference>
<keyword evidence="3" id="KW-1185">Reference proteome</keyword>
<dbReference type="Proteomes" id="UP001148614">
    <property type="component" value="Unassembled WGS sequence"/>
</dbReference>
<reference evidence="2" key="1">
    <citation type="submission" date="2022-07" db="EMBL/GenBank/DDBJ databases">
        <title>Genome Sequence of Xylaria arbuscula.</title>
        <authorList>
            <person name="Buettner E."/>
        </authorList>
    </citation>
    <scope>NUCLEOTIDE SEQUENCE</scope>
    <source>
        <strain evidence="2">VT107</strain>
    </source>
</reference>
<gene>
    <name evidence="2" type="ORF">NPX13_g10437</name>
</gene>
<evidence type="ECO:0008006" key="4">
    <source>
        <dbReference type="Google" id="ProtNLM"/>
    </source>
</evidence>
<proteinExistence type="predicted"/>
<comment type="caution">
    <text evidence="2">The sequence shown here is derived from an EMBL/GenBank/DDBJ whole genome shotgun (WGS) entry which is preliminary data.</text>
</comment>
<name>A0A9W8N4Q2_9PEZI</name>
<accession>A0A9W8N4Q2</accession>
<evidence type="ECO:0000313" key="2">
    <source>
        <dbReference type="EMBL" id="KAJ3555066.1"/>
    </source>
</evidence>
<sequence>MGQYLWDTDTVNSAPRLRIDAANSKDKSHVIMILPSTHGLSSIQKESEVTIDHYDDDEVEVKENFFIKPSWVVLDEAHNLTNLGTIVWKFIMDKLIKRAGSPIYFLSVSGTPIRRSPEDLLPFFSVATSPVVLNWDSPPSYNPSTDFQDWVRESTWLVQHSKNADSESETTRKEYERRFTNCKALGKKSGAALHNPATES</sequence>
<protein>
    <recommendedName>
        <fullName evidence="4">SNF2 N-terminal domain-containing protein</fullName>
    </recommendedName>
</protein>
<keyword evidence="1" id="KW-0378">Hydrolase</keyword>
<evidence type="ECO:0000313" key="3">
    <source>
        <dbReference type="Proteomes" id="UP001148614"/>
    </source>
</evidence>
<organism evidence="2 3">
    <name type="scientific">Xylaria arbuscula</name>
    <dbReference type="NCBI Taxonomy" id="114810"/>
    <lineage>
        <taxon>Eukaryota</taxon>
        <taxon>Fungi</taxon>
        <taxon>Dikarya</taxon>
        <taxon>Ascomycota</taxon>
        <taxon>Pezizomycotina</taxon>
        <taxon>Sordariomycetes</taxon>
        <taxon>Xylariomycetidae</taxon>
        <taxon>Xylariales</taxon>
        <taxon>Xylariaceae</taxon>
        <taxon>Xylaria</taxon>
    </lineage>
</organism>
<evidence type="ECO:0000256" key="1">
    <source>
        <dbReference type="ARBA" id="ARBA00022801"/>
    </source>
</evidence>